<dbReference type="PROSITE" id="PS00518">
    <property type="entry name" value="ZF_RING_1"/>
    <property type="match status" value="1"/>
</dbReference>
<dbReference type="PROSITE" id="PS50103">
    <property type="entry name" value="ZF_C3H1"/>
    <property type="match status" value="2"/>
</dbReference>
<dbReference type="PROSITE" id="PS50089">
    <property type="entry name" value="ZF_RING_2"/>
    <property type="match status" value="1"/>
</dbReference>
<evidence type="ECO:0000256" key="5">
    <source>
        <dbReference type="PROSITE-ProRule" id="PRU00723"/>
    </source>
</evidence>
<dbReference type="Pfam" id="PF14608">
    <property type="entry name" value="zf-CCCH_2"/>
    <property type="match status" value="1"/>
</dbReference>
<feature type="zinc finger region" description="C3H1-type" evidence="5">
    <location>
        <begin position="214"/>
        <end position="251"/>
    </location>
</feature>
<dbReference type="InterPro" id="IPR013083">
    <property type="entry name" value="Znf_RING/FYVE/PHD"/>
</dbReference>
<dbReference type="EMBL" id="HG529521">
    <property type="protein sequence ID" value="CDI51899.1"/>
    <property type="molecule type" value="Genomic_DNA"/>
</dbReference>
<dbReference type="InterPro" id="IPR000571">
    <property type="entry name" value="Znf_CCCH"/>
</dbReference>
<keyword evidence="1" id="KW-0808">Transferase</keyword>
<dbReference type="SMART" id="SM00356">
    <property type="entry name" value="ZnF_C3H1"/>
    <property type="match status" value="2"/>
</dbReference>
<dbReference type="InterPro" id="IPR036855">
    <property type="entry name" value="Znf_CCCH_sf"/>
</dbReference>
<dbReference type="InterPro" id="IPR017907">
    <property type="entry name" value="Znf_RING_CS"/>
</dbReference>
<dbReference type="GO" id="GO:0000209">
    <property type="term" value="P:protein polyubiquitination"/>
    <property type="evidence" value="ECO:0007669"/>
    <property type="project" value="InterPro"/>
</dbReference>
<proteinExistence type="predicted"/>
<evidence type="ECO:0000256" key="3">
    <source>
        <dbReference type="ARBA" id="ARBA00022771"/>
    </source>
</evidence>
<keyword evidence="3 5" id="KW-0863">Zinc-finger</keyword>
<evidence type="ECO:0000259" key="8">
    <source>
        <dbReference type="PROSITE" id="PS50103"/>
    </source>
</evidence>
<keyword evidence="2 5" id="KW-0479">Metal-binding</keyword>
<evidence type="ECO:0000256" key="1">
    <source>
        <dbReference type="ARBA" id="ARBA00022679"/>
    </source>
</evidence>
<evidence type="ECO:0000256" key="2">
    <source>
        <dbReference type="ARBA" id="ARBA00022723"/>
    </source>
</evidence>
<dbReference type="SUPFAM" id="SSF90229">
    <property type="entry name" value="CCCH zinc finger"/>
    <property type="match status" value="1"/>
</dbReference>
<accession>A0A077R4S2</accession>
<dbReference type="SMART" id="SM00184">
    <property type="entry name" value="RING"/>
    <property type="match status" value="1"/>
</dbReference>
<name>A0A077R4S2_9BASI</name>
<dbReference type="SUPFAM" id="SSF57850">
    <property type="entry name" value="RING/U-box"/>
    <property type="match status" value="1"/>
</dbReference>
<evidence type="ECO:0000256" key="6">
    <source>
        <dbReference type="SAM" id="MobiDB-lite"/>
    </source>
</evidence>
<dbReference type="InterPro" id="IPR045072">
    <property type="entry name" value="MKRN-like"/>
</dbReference>
<feature type="region of interest" description="Disordered" evidence="6">
    <location>
        <begin position="1"/>
        <end position="23"/>
    </location>
</feature>
<organism evidence="9">
    <name type="scientific">Melanopsichium pennsylvanicum 4</name>
    <dbReference type="NCBI Taxonomy" id="1398559"/>
    <lineage>
        <taxon>Eukaryota</taxon>
        <taxon>Fungi</taxon>
        <taxon>Dikarya</taxon>
        <taxon>Basidiomycota</taxon>
        <taxon>Ustilaginomycotina</taxon>
        <taxon>Ustilaginomycetes</taxon>
        <taxon>Ustilaginales</taxon>
        <taxon>Ustilaginaceae</taxon>
        <taxon>Melanopsichium</taxon>
    </lineage>
</organism>
<evidence type="ECO:0000259" key="7">
    <source>
        <dbReference type="PROSITE" id="PS50089"/>
    </source>
</evidence>
<dbReference type="Pfam" id="PF00097">
    <property type="entry name" value="zf-C3HC4"/>
    <property type="match status" value="1"/>
</dbReference>
<evidence type="ECO:0000256" key="4">
    <source>
        <dbReference type="ARBA" id="ARBA00022833"/>
    </source>
</evidence>
<dbReference type="GO" id="GO:0008270">
    <property type="term" value="F:zinc ion binding"/>
    <property type="evidence" value="ECO:0007669"/>
    <property type="project" value="UniProtKB-KW"/>
</dbReference>
<keyword evidence="4 5" id="KW-0862">Zinc</keyword>
<dbReference type="PANTHER" id="PTHR11224:SF59">
    <property type="entry name" value="RING-TYPE E3 UBIQUITIN TRANSFERASE"/>
    <property type="match status" value="1"/>
</dbReference>
<sequence length="326" mass="36526">MQAEAGPSKLADPSTQPAKHTPCRYFFRSGRCRRGDKCQFSHKETRQTCQSSTAPSSSPTPSPDERLSAHAPEYTPTSRTQSQLSATAQVFEPSLQIGGVDQHEWQDEVPEPQPSASASATNKSKLVTIGVPASISQNVEPCSICMEVPAVYAQHINCDHFFCPPCLRQWRRQHGLAKIKNCPICRASSHYTFVTPQPFTAAARTLALQRFRERVASTPCKNFTKSLQLSKKRMKPFCIYGDDCVYRHEIDTKPYKFGEGKHKINNGRKGIKRIVRPVRGSRSSFATEFHTTIQGMDARLRMFLSTRVLLSTRGNTTSHSSNPFYL</sequence>
<dbReference type="InterPro" id="IPR018957">
    <property type="entry name" value="Znf_C3HC4_RING-type"/>
</dbReference>
<dbReference type="Gene3D" id="4.10.1000.10">
    <property type="entry name" value="Zinc finger, CCCH-type"/>
    <property type="match status" value="1"/>
</dbReference>
<dbReference type="PANTHER" id="PTHR11224">
    <property type="entry name" value="MAKORIN-RELATED"/>
    <property type="match status" value="1"/>
</dbReference>
<feature type="compositionally biased region" description="Polar residues" evidence="6">
    <location>
        <begin position="75"/>
        <end position="85"/>
    </location>
</feature>
<reference evidence="9" key="1">
    <citation type="journal article" date="2014" name="Genome Biol. Evol.">
        <title>Gene Loss Rather Than Gene Gain Is Associated with a Host Jump from Monocots to Dicots in the Smut Fungus Melanopsichium pennsylvanicum.</title>
        <authorList>
            <person name="Sharma R."/>
            <person name="Mishra B."/>
            <person name="Runge F."/>
            <person name="Thines M."/>
        </authorList>
    </citation>
    <scope>NUCLEOTIDE SEQUENCE</scope>
    <source>
        <strain evidence="9">4</strain>
    </source>
</reference>
<dbReference type="Gene3D" id="3.30.40.10">
    <property type="entry name" value="Zinc/RING finger domain, C3HC4 (zinc finger)"/>
    <property type="match status" value="1"/>
</dbReference>
<feature type="domain" description="C3H1-type" evidence="8">
    <location>
        <begin position="17"/>
        <end position="45"/>
    </location>
</feature>
<evidence type="ECO:0000313" key="9">
    <source>
        <dbReference type="EMBL" id="CDI51899.1"/>
    </source>
</evidence>
<feature type="domain" description="C3H1-type" evidence="8">
    <location>
        <begin position="214"/>
        <end position="251"/>
    </location>
</feature>
<dbReference type="Pfam" id="PF00642">
    <property type="entry name" value="zf-CCCH"/>
    <property type="match status" value="1"/>
</dbReference>
<dbReference type="InterPro" id="IPR001841">
    <property type="entry name" value="Znf_RING"/>
</dbReference>
<feature type="zinc finger region" description="C3H1-type" evidence="5">
    <location>
        <begin position="17"/>
        <end position="45"/>
    </location>
</feature>
<dbReference type="AlphaFoldDB" id="A0A077R4S2"/>
<feature type="region of interest" description="Disordered" evidence="6">
    <location>
        <begin position="39"/>
        <end position="85"/>
    </location>
</feature>
<protein>
    <submittedName>
        <fullName evidence="9">Related to makorin ring zinc finger protein</fullName>
    </submittedName>
</protein>
<dbReference type="GO" id="GO:0061630">
    <property type="term" value="F:ubiquitin protein ligase activity"/>
    <property type="evidence" value="ECO:0007669"/>
    <property type="project" value="InterPro"/>
</dbReference>
<feature type="domain" description="RING-type" evidence="7">
    <location>
        <begin position="142"/>
        <end position="186"/>
    </location>
</feature>